<dbReference type="Proteomes" id="UP000016936">
    <property type="component" value="Unassembled WGS sequence"/>
</dbReference>
<dbReference type="OMA" id="METPWNT"/>
<accession>M2T4R7</accession>
<dbReference type="EMBL" id="KB445575">
    <property type="protein sequence ID" value="EMD92570.1"/>
    <property type="molecule type" value="Genomic_DNA"/>
</dbReference>
<evidence type="ECO:0000313" key="1">
    <source>
        <dbReference type="EMBL" id="EMD92570.1"/>
    </source>
</evidence>
<dbReference type="eggNOG" id="KOG0578">
    <property type="taxonomic scope" value="Eukaryota"/>
</dbReference>
<dbReference type="OrthoDB" id="5979581at2759"/>
<sequence>MSSIFGIDQFLKWRASKYTIMKEIQDTVWYARCTQKIPATHFVPPILIDEINEPSIPTTIVLKHSQEDLLEASVAKKLNRRELKYMSRCVLEAIKTLHDDGFVHASTKSNWATWVDVTPLIQSGLHLAPWWERQCGRAYRLSYEYHEILPLTYARSLISLIYGGHFNFFRPKGMIQDDEWYSLGVIDNQFKFFAPYPAKIAKIAQIEAALSILYLVQSIPHEKTTTSIRAAEKEVTKRDNVFISKMMKLDRRDRPTAKELVEDDWLEKR</sequence>
<keyword evidence="2" id="KW-1185">Reference proteome</keyword>
<dbReference type="HOGENOM" id="CLU_076146_0_0_1"/>
<dbReference type="InterPro" id="IPR011009">
    <property type="entry name" value="Kinase-like_dom_sf"/>
</dbReference>
<reference evidence="1 2" key="1">
    <citation type="journal article" date="2012" name="PLoS Pathog.">
        <title>Diverse lifestyles and strategies of plant pathogenesis encoded in the genomes of eighteen Dothideomycetes fungi.</title>
        <authorList>
            <person name="Ohm R.A."/>
            <person name="Feau N."/>
            <person name="Henrissat B."/>
            <person name="Schoch C.L."/>
            <person name="Horwitz B.A."/>
            <person name="Barry K.W."/>
            <person name="Condon B.J."/>
            <person name="Copeland A.C."/>
            <person name="Dhillon B."/>
            <person name="Glaser F."/>
            <person name="Hesse C.N."/>
            <person name="Kosti I."/>
            <person name="LaButti K."/>
            <person name="Lindquist E.A."/>
            <person name="Lucas S."/>
            <person name="Salamov A.A."/>
            <person name="Bradshaw R.E."/>
            <person name="Ciuffetti L."/>
            <person name="Hamelin R.C."/>
            <person name="Kema G.H.J."/>
            <person name="Lawrence C."/>
            <person name="Scott J.A."/>
            <person name="Spatafora J.W."/>
            <person name="Turgeon B.G."/>
            <person name="de Wit P.J.G.M."/>
            <person name="Zhong S."/>
            <person name="Goodwin S.B."/>
            <person name="Grigoriev I.V."/>
        </authorList>
    </citation>
    <scope>NUCLEOTIDE SEQUENCE [LARGE SCALE GENOMIC DNA]</scope>
    <source>
        <strain evidence="2">C5 / ATCC 48332 / race O</strain>
    </source>
</reference>
<proteinExistence type="predicted"/>
<name>M2T4R7_COCH5</name>
<evidence type="ECO:0000313" key="2">
    <source>
        <dbReference type="Proteomes" id="UP000016936"/>
    </source>
</evidence>
<dbReference type="STRING" id="701091.M2T4R7"/>
<dbReference type="SUPFAM" id="SSF56112">
    <property type="entry name" value="Protein kinase-like (PK-like)"/>
    <property type="match status" value="1"/>
</dbReference>
<evidence type="ECO:0008006" key="3">
    <source>
        <dbReference type="Google" id="ProtNLM"/>
    </source>
</evidence>
<gene>
    <name evidence="1" type="ORF">COCHEDRAFT_1155536</name>
</gene>
<organism evidence="1 2">
    <name type="scientific">Cochliobolus heterostrophus (strain C5 / ATCC 48332 / race O)</name>
    <name type="common">Southern corn leaf blight fungus</name>
    <name type="synonym">Bipolaris maydis</name>
    <dbReference type="NCBI Taxonomy" id="701091"/>
    <lineage>
        <taxon>Eukaryota</taxon>
        <taxon>Fungi</taxon>
        <taxon>Dikarya</taxon>
        <taxon>Ascomycota</taxon>
        <taxon>Pezizomycotina</taxon>
        <taxon>Dothideomycetes</taxon>
        <taxon>Pleosporomycetidae</taxon>
        <taxon>Pleosporales</taxon>
        <taxon>Pleosporineae</taxon>
        <taxon>Pleosporaceae</taxon>
        <taxon>Bipolaris</taxon>
    </lineage>
</organism>
<dbReference type="AlphaFoldDB" id="M2T4R7"/>
<reference evidence="2" key="2">
    <citation type="journal article" date="2013" name="PLoS Genet.">
        <title>Comparative genome structure, secondary metabolite, and effector coding capacity across Cochliobolus pathogens.</title>
        <authorList>
            <person name="Condon B.J."/>
            <person name="Leng Y."/>
            <person name="Wu D."/>
            <person name="Bushley K.E."/>
            <person name="Ohm R.A."/>
            <person name="Otillar R."/>
            <person name="Martin J."/>
            <person name="Schackwitz W."/>
            <person name="Grimwood J."/>
            <person name="MohdZainudin N."/>
            <person name="Xue C."/>
            <person name="Wang R."/>
            <person name="Manning V.A."/>
            <person name="Dhillon B."/>
            <person name="Tu Z.J."/>
            <person name="Steffenson B.J."/>
            <person name="Salamov A."/>
            <person name="Sun H."/>
            <person name="Lowry S."/>
            <person name="LaButti K."/>
            <person name="Han J."/>
            <person name="Copeland A."/>
            <person name="Lindquist E."/>
            <person name="Barry K."/>
            <person name="Schmutz J."/>
            <person name="Baker S.E."/>
            <person name="Ciuffetti L.M."/>
            <person name="Grigoriev I.V."/>
            <person name="Zhong S."/>
            <person name="Turgeon B.G."/>
        </authorList>
    </citation>
    <scope>NUCLEOTIDE SEQUENCE [LARGE SCALE GENOMIC DNA]</scope>
    <source>
        <strain evidence="2">C5 / ATCC 48332 / race O</strain>
    </source>
</reference>
<protein>
    <recommendedName>
        <fullName evidence="3">Protein kinase domain-containing protein</fullName>
    </recommendedName>
</protein>